<name>A0A3B0CC64_9FLAO</name>
<dbReference type="Proteomes" id="UP000276603">
    <property type="component" value="Unassembled WGS sequence"/>
</dbReference>
<dbReference type="RefSeq" id="WP_120710779.1">
    <property type="nucleotide sequence ID" value="NZ_RBCJ01000001.1"/>
</dbReference>
<feature type="chain" id="PRO_5017338103" evidence="1">
    <location>
        <begin position="26"/>
        <end position="190"/>
    </location>
</feature>
<evidence type="ECO:0000313" key="4">
    <source>
        <dbReference type="Proteomes" id="UP000276603"/>
    </source>
</evidence>
<feature type="domain" description="DUF4136" evidence="2">
    <location>
        <begin position="26"/>
        <end position="184"/>
    </location>
</feature>
<proteinExistence type="predicted"/>
<gene>
    <name evidence="3" type="ORF">D7Z94_07095</name>
</gene>
<dbReference type="AlphaFoldDB" id="A0A3B0CC64"/>
<sequence length="190" mass="21613">MKKVKTLAIPLFVMLFLSSCSSVQVLSDYDKETNFTEYKSYAFYKTGIDQAQISDLDKKRILKAIQDEMNNRGFVKSGKPDLLVSIFTKEKEQVDVYNNNWGAWGWGWGWNPWMWGPGWGAGWGGSQVSTRTEGSLYIDLIDAGTRELVWQGKGVGNLNNIKDINKKEERIKEFVSEILQQYPPDAVAVN</sequence>
<evidence type="ECO:0000256" key="1">
    <source>
        <dbReference type="SAM" id="SignalP"/>
    </source>
</evidence>
<protein>
    <submittedName>
        <fullName evidence="3">DUF4136 domain-containing protein</fullName>
    </submittedName>
</protein>
<evidence type="ECO:0000259" key="2">
    <source>
        <dbReference type="Pfam" id="PF13590"/>
    </source>
</evidence>
<dbReference type="Pfam" id="PF13590">
    <property type="entry name" value="DUF4136"/>
    <property type="match status" value="1"/>
</dbReference>
<dbReference type="PROSITE" id="PS51257">
    <property type="entry name" value="PROKAR_LIPOPROTEIN"/>
    <property type="match status" value="1"/>
</dbReference>
<evidence type="ECO:0000313" key="3">
    <source>
        <dbReference type="EMBL" id="RKN83573.1"/>
    </source>
</evidence>
<feature type="signal peptide" evidence="1">
    <location>
        <begin position="1"/>
        <end position="25"/>
    </location>
</feature>
<organism evidence="3 4">
    <name type="scientific">Ulvibacterium marinum</name>
    <dbReference type="NCBI Taxonomy" id="2419782"/>
    <lineage>
        <taxon>Bacteria</taxon>
        <taxon>Pseudomonadati</taxon>
        <taxon>Bacteroidota</taxon>
        <taxon>Flavobacteriia</taxon>
        <taxon>Flavobacteriales</taxon>
        <taxon>Flavobacteriaceae</taxon>
        <taxon>Ulvibacterium</taxon>
    </lineage>
</organism>
<comment type="caution">
    <text evidence="3">The sequence shown here is derived from an EMBL/GenBank/DDBJ whole genome shotgun (WGS) entry which is preliminary data.</text>
</comment>
<reference evidence="3 4" key="1">
    <citation type="submission" date="2018-10" db="EMBL/GenBank/DDBJ databases">
        <title>Ulvibacterium marinum gen. nov., sp. nov., a novel marine bacterium of the family Flavobacteriaceae, isolated from a culture of the green alga Ulva prolifera.</title>
        <authorList>
            <person name="Zhang Z."/>
        </authorList>
    </citation>
    <scope>NUCLEOTIDE SEQUENCE [LARGE SCALE GENOMIC DNA]</scope>
    <source>
        <strain evidence="3 4">CCMM003</strain>
    </source>
</reference>
<dbReference type="Gene3D" id="3.30.160.670">
    <property type="match status" value="1"/>
</dbReference>
<keyword evidence="4" id="KW-1185">Reference proteome</keyword>
<dbReference type="InterPro" id="IPR025411">
    <property type="entry name" value="DUF4136"/>
</dbReference>
<dbReference type="OrthoDB" id="5432251at2"/>
<keyword evidence="1" id="KW-0732">Signal</keyword>
<accession>A0A3B0CC64</accession>
<dbReference type="EMBL" id="RBCJ01000001">
    <property type="protein sequence ID" value="RKN83573.1"/>
    <property type="molecule type" value="Genomic_DNA"/>
</dbReference>